<protein>
    <submittedName>
        <fullName evidence="1">Uncharacterized protein</fullName>
    </submittedName>
</protein>
<dbReference type="AlphaFoldDB" id="A0A7W6G0X1"/>
<comment type="caution">
    <text evidence="1">The sequence shown here is derived from an EMBL/GenBank/DDBJ whole genome shotgun (WGS) entry which is preliminary data.</text>
</comment>
<evidence type="ECO:0000313" key="1">
    <source>
        <dbReference type="EMBL" id="MBB3945142.1"/>
    </source>
</evidence>
<evidence type="ECO:0000313" key="2">
    <source>
        <dbReference type="Proteomes" id="UP000565286"/>
    </source>
</evidence>
<gene>
    <name evidence="1" type="ORF">GGQ73_001075</name>
</gene>
<dbReference type="Proteomes" id="UP000565286">
    <property type="component" value="Unassembled WGS sequence"/>
</dbReference>
<proteinExistence type="predicted"/>
<name>A0A7W6G0X1_9HYPH</name>
<reference evidence="1 2" key="1">
    <citation type="submission" date="2020-08" db="EMBL/GenBank/DDBJ databases">
        <title>Genomic Encyclopedia of Type Strains, Phase IV (KMG-IV): sequencing the most valuable type-strain genomes for metagenomic binning, comparative biology and taxonomic classification.</title>
        <authorList>
            <person name="Goeker M."/>
        </authorList>
    </citation>
    <scope>NUCLEOTIDE SEQUENCE [LARGE SCALE GENOMIC DNA]</scope>
    <source>
        <strain evidence="1 2">DSM 26438</strain>
    </source>
</reference>
<dbReference type="EMBL" id="JACIDV010000003">
    <property type="protein sequence ID" value="MBB3945142.1"/>
    <property type="molecule type" value="Genomic_DNA"/>
</dbReference>
<sequence length="29" mass="3249">MSGFEVVWSDINVPGITVEGIKNPSRRFL</sequence>
<keyword evidence="2" id="KW-1185">Reference proteome</keyword>
<organism evidence="1 2">
    <name type="scientific">Rhizobium skierniewicense</name>
    <dbReference type="NCBI Taxonomy" id="984260"/>
    <lineage>
        <taxon>Bacteria</taxon>
        <taxon>Pseudomonadati</taxon>
        <taxon>Pseudomonadota</taxon>
        <taxon>Alphaproteobacteria</taxon>
        <taxon>Hyphomicrobiales</taxon>
        <taxon>Rhizobiaceae</taxon>
        <taxon>Rhizobium/Agrobacterium group</taxon>
        <taxon>Rhizobium</taxon>
    </lineage>
</organism>
<accession>A0A7W6G0X1</accession>